<dbReference type="Proteomes" id="UP000594121">
    <property type="component" value="Chromosome"/>
</dbReference>
<organism evidence="2 3">
    <name type="scientific">Infirmifilum lucidum</name>
    <dbReference type="NCBI Taxonomy" id="2776706"/>
    <lineage>
        <taxon>Archaea</taxon>
        <taxon>Thermoproteota</taxon>
        <taxon>Thermoprotei</taxon>
        <taxon>Thermofilales</taxon>
        <taxon>Thermofilaceae</taxon>
        <taxon>Infirmifilum</taxon>
    </lineage>
</organism>
<keyword evidence="1" id="KW-0472">Membrane</keyword>
<evidence type="ECO:0000256" key="1">
    <source>
        <dbReference type="SAM" id="Phobius"/>
    </source>
</evidence>
<dbReference type="InParanoid" id="A0A7L9FHA5"/>
<keyword evidence="1" id="KW-1133">Transmembrane helix</keyword>
<evidence type="ECO:0000313" key="2">
    <source>
        <dbReference type="EMBL" id="QOJ79031.1"/>
    </source>
</evidence>
<dbReference type="RefSeq" id="WP_192819003.1">
    <property type="nucleotide sequence ID" value="NZ_CP062310.1"/>
</dbReference>
<keyword evidence="1" id="KW-0812">Transmembrane</keyword>
<feature type="transmembrane region" description="Helical" evidence="1">
    <location>
        <begin position="32"/>
        <end position="55"/>
    </location>
</feature>
<gene>
    <name evidence="2" type="ORF">IG193_00765</name>
</gene>
<dbReference type="GeneID" id="59148383"/>
<protein>
    <submittedName>
        <fullName evidence="2">Uncharacterized protein</fullName>
    </submittedName>
</protein>
<evidence type="ECO:0000313" key="3">
    <source>
        <dbReference type="Proteomes" id="UP000594121"/>
    </source>
</evidence>
<name>A0A7L9FHA5_9CREN</name>
<sequence>MKRELVGYIDARIGDINKRIDDLNGRVGDLSALLRASLLAIIVTLASTILVPLALKLLAQ</sequence>
<proteinExistence type="predicted"/>
<dbReference type="AlphaFoldDB" id="A0A7L9FHA5"/>
<accession>A0A7L9FHA5</accession>
<reference evidence="2 3" key="1">
    <citation type="submission" date="2020-10" db="EMBL/GenBank/DDBJ databases">
        <title>Thermofilum lucidum 3507LT sp. nov. a novel member of Thermofilaceae family isolated from Chile hot spring, and proposal of description order Thermofilales.</title>
        <authorList>
            <person name="Zayulina K.S."/>
            <person name="Elcheninov A.G."/>
            <person name="Toshchakov S.V."/>
            <person name="Kublanov I.V."/>
        </authorList>
    </citation>
    <scope>NUCLEOTIDE SEQUENCE [LARGE SCALE GENOMIC DNA]</scope>
    <source>
        <strain evidence="2 3">3507LT</strain>
    </source>
</reference>
<keyword evidence="3" id="KW-1185">Reference proteome</keyword>
<dbReference type="KEGG" id="thel:IG193_00765"/>
<dbReference type="EMBL" id="CP062310">
    <property type="protein sequence ID" value="QOJ79031.1"/>
    <property type="molecule type" value="Genomic_DNA"/>
</dbReference>